<proteinExistence type="predicted"/>
<name>A0A1I7UGV0_9PELO</name>
<dbReference type="eggNOG" id="ENOG502RWQ9">
    <property type="taxonomic scope" value="Eukaryota"/>
</dbReference>
<reference evidence="3" key="1">
    <citation type="submission" date="2016-11" db="UniProtKB">
        <authorList>
            <consortium name="WormBaseParasite"/>
        </authorList>
    </citation>
    <scope>IDENTIFICATION</scope>
</reference>
<protein>
    <submittedName>
        <fullName evidence="3">Gag protein</fullName>
    </submittedName>
</protein>
<dbReference type="WBParaSite" id="Csp11.Scaffold629.g9191.t1">
    <property type="protein sequence ID" value="Csp11.Scaffold629.g9191.t1"/>
    <property type="gene ID" value="Csp11.Scaffold629.g9191"/>
</dbReference>
<sequence>MGRKKTSLVIRNTGNLTDQMRKERQSETFEDMSTASSLESTSPSTSIRKRQATPSKRTIRIRKPQIRRYEGEIVDQYERTNNTHSMDSIPEPEDFEEFDKKCEAATYLGPQILPMKYVTSIQDRPVQAVFVSDFELCEAMHRPKRNSTQAKKVEYGTRFEVEMKFLEELVIDIEKLIATSGRMDVELLVTKTREENGTPRAYISLVRKMKCEKQAENLKNQPELYGFDTPDPPFRTDEHKREKTVITTNQTIPDTTDMIKRFKRLFGY</sequence>
<organism evidence="2 3">
    <name type="scientific">Caenorhabditis tropicalis</name>
    <dbReference type="NCBI Taxonomy" id="1561998"/>
    <lineage>
        <taxon>Eukaryota</taxon>
        <taxon>Metazoa</taxon>
        <taxon>Ecdysozoa</taxon>
        <taxon>Nematoda</taxon>
        <taxon>Chromadorea</taxon>
        <taxon>Rhabditida</taxon>
        <taxon>Rhabditina</taxon>
        <taxon>Rhabditomorpha</taxon>
        <taxon>Rhabditoidea</taxon>
        <taxon>Rhabditidae</taxon>
        <taxon>Peloderinae</taxon>
        <taxon>Caenorhabditis</taxon>
    </lineage>
</organism>
<evidence type="ECO:0000313" key="2">
    <source>
        <dbReference type="Proteomes" id="UP000095282"/>
    </source>
</evidence>
<dbReference type="AlphaFoldDB" id="A0A1I7UGV0"/>
<feature type="region of interest" description="Disordered" evidence="1">
    <location>
        <begin position="1"/>
        <end position="56"/>
    </location>
</feature>
<feature type="compositionally biased region" description="Low complexity" evidence="1">
    <location>
        <begin position="33"/>
        <end position="46"/>
    </location>
</feature>
<accession>A0A1I7UGV0</accession>
<keyword evidence="2" id="KW-1185">Reference proteome</keyword>
<feature type="compositionally biased region" description="Basic residues" evidence="1">
    <location>
        <begin position="47"/>
        <end position="56"/>
    </location>
</feature>
<dbReference type="Proteomes" id="UP000095282">
    <property type="component" value="Unplaced"/>
</dbReference>
<feature type="compositionally biased region" description="Polar residues" evidence="1">
    <location>
        <begin position="9"/>
        <end position="18"/>
    </location>
</feature>
<dbReference type="STRING" id="1561998.A0A1I7UGV0"/>
<evidence type="ECO:0000313" key="3">
    <source>
        <dbReference type="WBParaSite" id="Csp11.Scaffold629.g9191.t1"/>
    </source>
</evidence>
<evidence type="ECO:0000256" key="1">
    <source>
        <dbReference type="SAM" id="MobiDB-lite"/>
    </source>
</evidence>